<dbReference type="Proteomes" id="UP001354989">
    <property type="component" value="Chromosome"/>
</dbReference>
<name>A0ABM7VAI2_9BACT</name>
<dbReference type="RefSeq" id="WP_332919882.1">
    <property type="nucleotide sequence ID" value="NZ_AP025292.1"/>
</dbReference>
<dbReference type="Pfam" id="PF20001">
    <property type="entry name" value="DUF6428"/>
    <property type="match status" value="1"/>
</dbReference>
<proteinExistence type="predicted"/>
<accession>A0ABM7VAI2</accession>
<keyword evidence="2" id="KW-1185">Reference proteome</keyword>
<evidence type="ECO:0000313" key="2">
    <source>
        <dbReference type="Proteomes" id="UP001354989"/>
    </source>
</evidence>
<organism evidence="1 2">
    <name type="scientific">Persicobacter psychrovividus</name>
    <dbReference type="NCBI Taxonomy" id="387638"/>
    <lineage>
        <taxon>Bacteria</taxon>
        <taxon>Pseudomonadati</taxon>
        <taxon>Bacteroidota</taxon>
        <taxon>Cytophagia</taxon>
        <taxon>Cytophagales</taxon>
        <taxon>Persicobacteraceae</taxon>
        <taxon>Persicobacter</taxon>
    </lineage>
</organism>
<gene>
    <name evidence="1" type="ORF">PEPS_01850</name>
</gene>
<dbReference type="InterPro" id="IPR045534">
    <property type="entry name" value="DUF6428"/>
</dbReference>
<reference evidence="1 2" key="1">
    <citation type="submission" date="2021-12" db="EMBL/GenBank/DDBJ databases">
        <title>Genome sequencing of bacteria with rrn-lacking chromosome and rrn-plasmid.</title>
        <authorList>
            <person name="Anda M."/>
            <person name="Iwasaki W."/>
        </authorList>
    </citation>
    <scope>NUCLEOTIDE SEQUENCE [LARGE SCALE GENOMIC DNA]</scope>
    <source>
        <strain evidence="1 2">NBRC 101262</strain>
    </source>
</reference>
<sequence>MTLSELKEALKGTDALHIQTPEGTAVPAHFHLTEAGVKTKKFLDCGGTLQENTTICFQLWVADDLQHRLSGEKVLKIIEDTEKVLELPDAEVEVEYQQQTIGLFQLKTIGRGKFMLSVMTTDCLAPDRCGITPREEKPRIRMNTLGQISGQTCDPNTGCC</sequence>
<dbReference type="EMBL" id="AP025292">
    <property type="protein sequence ID" value="BDC97904.1"/>
    <property type="molecule type" value="Genomic_DNA"/>
</dbReference>
<protein>
    <submittedName>
        <fullName evidence="1">Uncharacterized protein</fullName>
    </submittedName>
</protein>
<evidence type="ECO:0000313" key="1">
    <source>
        <dbReference type="EMBL" id="BDC97904.1"/>
    </source>
</evidence>